<name>A0A3B0U1P1_9ZZZZ</name>
<evidence type="ECO:0000313" key="1">
    <source>
        <dbReference type="EMBL" id="VAW24951.1"/>
    </source>
</evidence>
<dbReference type="AlphaFoldDB" id="A0A3B0U1P1"/>
<gene>
    <name evidence="1" type="ORF">MNBD_ALPHA11-1972</name>
</gene>
<sequence length="45" mass="4983">MFYMPVGPQNEYPISLCFLNRLPDRTSVASKTRLALAKGLAKANV</sequence>
<dbReference type="EMBL" id="UOEQ01000569">
    <property type="protein sequence ID" value="VAW24951.1"/>
    <property type="molecule type" value="Genomic_DNA"/>
</dbReference>
<organism evidence="1">
    <name type="scientific">hydrothermal vent metagenome</name>
    <dbReference type="NCBI Taxonomy" id="652676"/>
    <lineage>
        <taxon>unclassified sequences</taxon>
        <taxon>metagenomes</taxon>
        <taxon>ecological metagenomes</taxon>
    </lineage>
</organism>
<accession>A0A3B0U1P1</accession>
<reference evidence="1" key="1">
    <citation type="submission" date="2018-06" db="EMBL/GenBank/DDBJ databases">
        <authorList>
            <person name="Zhirakovskaya E."/>
        </authorList>
    </citation>
    <scope>NUCLEOTIDE SEQUENCE</scope>
</reference>
<proteinExistence type="predicted"/>
<protein>
    <submittedName>
        <fullName evidence="1">Uncharacterized protein</fullName>
    </submittedName>
</protein>